<protein>
    <recommendedName>
        <fullName evidence="3">Resolvase HTH domain-containing protein</fullName>
    </recommendedName>
</protein>
<accession>A0AAW3NDC3</accession>
<sequence>MGKRLSVEQWAEICRRYVDGREPAKLLAREFGVSASAIYKRSVRGNWPVPDGGSQLKGLDLNAQVERLERIVIRLEAGLSAGVSNGS</sequence>
<gene>
    <name evidence="1" type="ORF">WK53_31810</name>
</gene>
<name>A0AAW3NDC3_9BURK</name>
<comment type="caution">
    <text evidence="1">The sequence shown here is derived from an EMBL/GenBank/DDBJ whole genome shotgun (WGS) entry which is preliminary data.</text>
</comment>
<dbReference type="Gene3D" id="1.10.10.60">
    <property type="entry name" value="Homeodomain-like"/>
    <property type="match status" value="1"/>
</dbReference>
<proteinExistence type="predicted"/>
<dbReference type="AlphaFoldDB" id="A0AAW3NDC3"/>
<dbReference type="Proteomes" id="UP000056732">
    <property type="component" value="Unassembled WGS sequence"/>
</dbReference>
<evidence type="ECO:0000313" key="2">
    <source>
        <dbReference type="Proteomes" id="UP000056732"/>
    </source>
</evidence>
<dbReference type="EMBL" id="LPDO01000054">
    <property type="protein sequence ID" value="KVT56541.1"/>
    <property type="molecule type" value="Genomic_DNA"/>
</dbReference>
<dbReference type="RefSeq" id="WP_059927817.1">
    <property type="nucleotide sequence ID" value="NZ_LPDO01000054.1"/>
</dbReference>
<evidence type="ECO:0008006" key="3">
    <source>
        <dbReference type="Google" id="ProtNLM"/>
    </source>
</evidence>
<evidence type="ECO:0000313" key="1">
    <source>
        <dbReference type="EMBL" id="KVT56541.1"/>
    </source>
</evidence>
<reference evidence="1 2" key="1">
    <citation type="submission" date="2015-11" db="EMBL/GenBank/DDBJ databases">
        <title>Expanding the genomic diversity of Burkholderia species for the development of highly accurate diagnostics.</title>
        <authorList>
            <person name="Sahl J."/>
            <person name="Keim P."/>
            <person name="Wagner D."/>
        </authorList>
    </citation>
    <scope>NUCLEOTIDE SEQUENCE [LARGE SCALE GENOMIC DNA]</scope>
    <source>
        <strain evidence="1 2">MSMB1137WGS</strain>
    </source>
</reference>
<organism evidence="1 2">
    <name type="scientific">Burkholderia ubonensis</name>
    <dbReference type="NCBI Taxonomy" id="101571"/>
    <lineage>
        <taxon>Bacteria</taxon>
        <taxon>Pseudomonadati</taxon>
        <taxon>Pseudomonadota</taxon>
        <taxon>Betaproteobacteria</taxon>
        <taxon>Burkholderiales</taxon>
        <taxon>Burkholderiaceae</taxon>
        <taxon>Burkholderia</taxon>
        <taxon>Burkholderia cepacia complex</taxon>
    </lineage>
</organism>